<feature type="region of interest" description="Disordered" evidence="4">
    <location>
        <begin position="139"/>
        <end position="169"/>
    </location>
</feature>
<comment type="subcellular location">
    <subcellularLocation>
        <location evidence="1">Nucleus</location>
    </subcellularLocation>
</comment>
<reference evidence="5" key="1">
    <citation type="submission" date="2021-03" db="EMBL/GenBank/DDBJ databases">
        <title>Draft genome sequence of rust myrtle Austropuccinia psidii MF-1, a brazilian biotype.</title>
        <authorList>
            <person name="Quecine M.C."/>
            <person name="Pachon D.M.R."/>
            <person name="Bonatelli M.L."/>
            <person name="Correr F.H."/>
            <person name="Franceschini L.M."/>
            <person name="Leite T.F."/>
            <person name="Margarido G.R.A."/>
            <person name="Almeida C.A."/>
            <person name="Ferrarezi J.A."/>
            <person name="Labate C.A."/>
        </authorList>
    </citation>
    <scope>NUCLEOTIDE SEQUENCE</scope>
    <source>
        <strain evidence="5">MF-1</strain>
    </source>
</reference>
<feature type="compositionally biased region" description="Acidic residues" evidence="4">
    <location>
        <begin position="150"/>
        <end position="160"/>
    </location>
</feature>
<dbReference type="OrthoDB" id="2503652at2759"/>
<dbReference type="InterPro" id="IPR005343">
    <property type="entry name" value="Noc2"/>
</dbReference>
<proteinExistence type="inferred from homology"/>
<evidence type="ECO:0000256" key="3">
    <source>
        <dbReference type="ARBA" id="ARBA00023242"/>
    </source>
</evidence>
<evidence type="ECO:0000256" key="1">
    <source>
        <dbReference type="ARBA" id="ARBA00004123"/>
    </source>
</evidence>
<dbReference type="AlphaFoldDB" id="A0A9Q3BV72"/>
<protein>
    <recommendedName>
        <fullName evidence="7">Nucleolar complex protein 2 homolog</fullName>
    </recommendedName>
</protein>
<comment type="caution">
    <text evidence="5">The sequence shown here is derived from an EMBL/GenBank/DDBJ whole genome shotgun (WGS) entry which is preliminary data.</text>
</comment>
<feature type="compositionally biased region" description="Polar residues" evidence="4">
    <location>
        <begin position="96"/>
        <end position="106"/>
    </location>
</feature>
<dbReference type="GO" id="GO:0030691">
    <property type="term" value="C:Noc2p-Noc3p complex"/>
    <property type="evidence" value="ECO:0007669"/>
    <property type="project" value="TreeGrafter"/>
</dbReference>
<evidence type="ECO:0000256" key="2">
    <source>
        <dbReference type="ARBA" id="ARBA00005907"/>
    </source>
</evidence>
<dbReference type="SUPFAM" id="SSF48371">
    <property type="entry name" value="ARM repeat"/>
    <property type="match status" value="1"/>
</dbReference>
<evidence type="ECO:0000313" key="5">
    <source>
        <dbReference type="EMBL" id="MBW0471452.1"/>
    </source>
</evidence>
<sequence>MLRRVEIGPPPVIYANKACLNHYWPLAEFRLHSQLRSADSMAGKKVSKRTKKFTRDHLSHTIAARRKHQSRKKEIENRKHHGALKSSHNGKGASQKCPNNKSGQEGSNKDPSEDEDEDESMTKEDNVMDMSVDALLNARGLGSDGSESGDSNESDEDDDLNSIGGIDDEPMSRMDFKMLKEKDPEFYKYLQENDKDLLEFNPDEIKSDEGDQLMEEGAASTAEEVDIESLDGHKQLVLTKDMLRAWKKAILQNRSIRTLRKLLLAFKSAAFCSSEANLDLPFAIESSSVFNALVTTTFKYLPVFLNQTLPAKALSNGKFKLATHSKSYALMQRILKSYFTSLIELIAQLPTSSGQNNLDTQGDLLYIAINESAKLSPWVVGNRKIMRIWIKNLLDLWSSSADSVRIAAILALRRLAVAADSTTMTSIIKGTYTKLVRSSKHITAFTLPMVNLMKNSASEIFLINPELSYPIVFSYIRQLAIHLRNSMKLKSKEGFQAVYNWQFVHSLDFWSLVLSAAHANTSKSKPGPSPLLPLIYPLVQITTGVIKLIPTSRYFPLRFHCIKLLLRLNQKTQNFIPLAPLLLDVFDSPLFKQRPKLTSLKPLDWEYIVRCPKSHENTRIYADGVAEETTYLLLEYFATFCKSIAFPELVLPALVMLKRVCKHLKNQKLVGQLRTLVEKLEANKVWVEERRTKLNFGSQLRKEIDEFLGSIDSERTPLGNHLKLQAKMRNQKRVALDKSTRNEEEIVDS</sequence>
<name>A0A9Q3BV72_9BASI</name>
<dbReference type="InterPro" id="IPR016024">
    <property type="entry name" value="ARM-type_fold"/>
</dbReference>
<dbReference type="GO" id="GO:0042273">
    <property type="term" value="P:ribosomal large subunit biogenesis"/>
    <property type="evidence" value="ECO:0007669"/>
    <property type="project" value="TreeGrafter"/>
</dbReference>
<keyword evidence="3" id="KW-0539">Nucleus</keyword>
<dbReference type="Proteomes" id="UP000765509">
    <property type="component" value="Unassembled WGS sequence"/>
</dbReference>
<comment type="similarity">
    <text evidence="2">Belongs to the NOC2 family.</text>
</comment>
<dbReference type="GO" id="GO:0030690">
    <property type="term" value="C:Noc1p-Noc2p complex"/>
    <property type="evidence" value="ECO:0007669"/>
    <property type="project" value="TreeGrafter"/>
</dbReference>
<dbReference type="PANTHER" id="PTHR12687:SF4">
    <property type="entry name" value="NUCLEOLAR COMPLEX PROTEIN 2 HOMOLOG"/>
    <property type="match status" value="1"/>
</dbReference>
<accession>A0A9Q3BV72</accession>
<feature type="compositionally biased region" description="Low complexity" evidence="4">
    <location>
        <begin position="140"/>
        <end position="149"/>
    </location>
</feature>
<gene>
    <name evidence="5" type="ORF">O181_011167</name>
</gene>
<organism evidence="5 6">
    <name type="scientific">Austropuccinia psidii MF-1</name>
    <dbReference type="NCBI Taxonomy" id="1389203"/>
    <lineage>
        <taxon>Eukaryota</taxon>
        <taxon>Fungi</taxon>
        <taxon>Dikarya</taxon>
        <taxon>Basidiomycota</taxon>
        <taxon>Pucciniomycotina</taxon>
        <taxon>Pucciniomycetes</taxon>
        <taxon>Pucciniales</taxon>
        <taxon>Sphaerophragmiaceae</taxon>
        <taxon>Austropuccinia</taxon>
    </lineage>
</organism>
<feature type="region of interest" description="Disordered" evidence="4">
    <location>
        <begin position="38"/>
        <end position="126"/>
    </location>
</feature>
<dbReference type="GO" id="GO:0005654">
    <property type="term" value="C:nucleoplasm"/>
    <property type="evidence" value="ECO:0007669"/>
    <property type="project" value="TreeGrafter"/>
</dbReference>
<evidence type="ECO:0000313" key="6">
    <source>
        <dbReference type="Proteomes" id="UP000765509"/>
    </source>
</evidence>
<dbReference type="Pfam" id="PF03715">
    <property type="entry name" value="Noc2"/>
    <property type="match status" value="1"/>
</dbReference>
<evidence type="ECO:0000256" key="4">
    <source>
        <dbReference type="SAM" id="MobiDB-lite"/>
    </source>
</evidence>
<dbReference type="EMBL" id="AVOT02002766">
    <property type="protein sequence ID" value="MBW0471452.1"/>
    <property type="molecule type" value="Genomic_DNA"/>
</dbReference>
<evidence type="ECO:0008006" key="7">
    <source>
        <dbReference type="Google" id="ProtNLM"/>
    </source>
</evidence>
<dbReference type="PANTHER" id="PTHR12687">
    <property type="entry name" value="NUCLEOLAR COMPLEX 2 AND RAD4-RELATED"/>
    <property type="match status" value="1"/>
</dbReference>
<keyword evidence="6" id="KW-1185">Reference proteome</keyword>
<dbReference type="GO" id="GO:0005730">
    <property type="term" value="C:nucleolus"/>
    <property type="evidence" value="ECO:0007669"/>
    <property type="project" value="TreeGrafter"/>
</dbReference>